<feature type="region of interest" description="Disordered" evidence="1">
    <location>
        <begin position="36"/>
        <end position="89"/>
    </location>
</feature>
<gene>
    <name evidence="2" type="ORF">A8F95_00320</name>
</gene>
<dbReference type="AlphaFoldDB" id="A0A1B9B801"/>
<evidence type="ECO:0008006" key="4">
    <source>
        <dbReference type="Google" id="ProtNLM"/>
    </source>
</evidence>
<keyword evidence="3" id="KW-1185">Reference proteome</keyword>
<dbReference type="NCBIfam" id="TIGR02898">
    <property type="entry name" value="spore_YhcN_YlaJ"/>
    <property type="match status" value="1"/>
</dbReference>
<dbReference type="RefSeq" id="WP_065408742.1">
    <property type="nucleotide sequence ID" value="NZ_MAYT01000001.1"/>
</dbReference>
<evidence type="ECO:0000313" key="2">
    <source>
        <dbReference type="EMBL" id="OCA92211.1"/>
    </source>
</evidence>
<name>A0A1B9B801_9BACI</name>
<comment type="caution">
    <text evidence="2">The sequence shown here is derived from an EMBL/GenBank/DDBJ whole genome shotgun (WGS) entry which is preliminary data.</text>
</comment>
<dbReference type="EMBL" id="MAYT01000001">
    <property type="protein sequence ID" value="OCA92211.1"/>
    <property type="molecule type" value="Genomic_DNA"/>
</dbReference>
<protein>
    <recommendedName>
        <fullName evidence="4">YhcN/YlaJ family sporulation lipoprotein</fullName>
    </recommendedName>
</protein>
<sequence length="191" mass="21765">MIKLRYMIIAFLPFVLLFGCNKTNSVDERQGIDIENARYNPPNNQTFDGDRNNRNDQSRTLTTDDNNGNNMVNDNNNNNNNGMEVSDQAESQLEKLKEVRAAKVIVTDHTAYAAVMLNNGSQDKLTNQLEDKIANEVRKSDRSVQKVYVSANPDFMQRMRDYGDRLNAGHPVAGLFDEFTETVRRVFPDAR</sequence>
<dbReference type="GO" id="GO:0030435">
    <property type="term" value="P:sporulation resulting in formation of a cellular spore"/>
    <property type="evidence" value="ECO:0007669"/>
    <property type="project" value="InterPro"/>
</dbReference>
<dbReference type="PROSITE" id="PS51257">
    <property type="entry name" value="PROKAR_LIPOPROTEIN"/>
    <property type="match status" value="1"/>
</dbReference>
<dbReference type="InterPro" id="IPR014247">
    <property type="entry name" value="Spore_lipoprot_YhcN/YlaJ"/>
</dbReference>
<dbReference type="Pfam" id="PF09580">
    <property type="entry name" value="Spore_YhcN_YlaJ"/>
    <property type="match status" value="1"/>
</dbReference>
<organism evidence="2 3">
    <name type="scientific">Pseudobacillus wudalianchiensis</name>
    <dbReference type="NCBI Taxonomy" id="1743143"/>
    <lineage>
        <taxon>Bacteria</taxon>
        <taxon>Bacillati</taxon>
        <taxon>Bacillota</taxon>
        <taxon>Bacilli</taxon>
        <taxon>Bacillales</taxon>
        <taxon>Bacillaceae</taxon>
        <taxon>Pseudobacillus</taxon>
    </lineage>
</organism>
<accession>A0A1B9B801</accession>
<feature type="compositionally biased region" description="Basic and acidic residues" evidence="1">
    <location>
        <begin position="48"/>
        <end position="57"/>
    </location>
</feature>
<dbReference type="Proteomes" id="UP000092578">
    <property type="component" value="Unassembled WGS sequence"/>
</dbReference>
<evidence type="ECO:0000313" key="3">
    <source>
        <dbReference type="Proteomes" id="UP000092578"/>
    </source>
</evidence>
<feature type="compositionally biased region" description="Low complexity" evidence="1">
    <location>
        <begin position="64"/>
        <end position="83"/>
    </location>
</feature>
<evidence type="ECO:0000256" key="1">
    <source>
        <dbReference type="SAM" id="MobiDB-lite"/>
    </source>
</evidence>
<dbReference type="InterPro" id="IPR019076">
    <property type="entry name" value="Spore_lipoprot_YhcN/YlaJ-like"/>
</dbReference>
<reference evidence="3" key="1">
    <citation type="submission" date="2016-05" db="EMBL/GenBank/DDBJ databases">
        <authorList>
            <person name="Liu B."/>
            <person name="Wang J."/>
            <person name="Zhu Y."/>
            <person name="Liu G."/>
            <person name="Chen Q."/>
            <person name="Chen Z."/>
            <person name="Lan J."/>
            <person name="Che J."/>
            <person name="Ge C."/>
            <person name="Shi H."/>
            <person name="Pan Z."/>
            <person name="Liu X."/>
        </authorList>
    </citation>
    <scope>NUCLEOTIDE SEQUENCE [LARGE SCALE GENOMIC DNA]</scope>
    <source>
        <strain evidence="3">FJAT-27215</strain>
    </source>
</reference>
<proteinExistence type="predicted"/>